<gene>
    <name evidence="5" type="ORF">EANT1437_LOCUS10778</name>
</gene>
<evidence type="ECO:0000256" key="3">
    <source>
        <dbReference type="SAM" id="MobiDB-lite"/>
    </source>
</evidence>
<evidence type="ECO:0000256" key="2">
    <source>
        <dbReference type="ARBA" id="ARBA00023242"/>
    </source>
</evidence>
<comment type="subcellular location">
    <subcellularLocation>
        <location evidence="1">Nucleus</location>
    </subcellularLocation>
</comment>
<proteinExistence type="predicted"/>
<evidence type="ECO:0000256" key="1">
    <source>
        <dbReference type="ARBA" id="ARBA00004123"/>
    </source>
</evidence>
<dbReference type="InterPro" id="IPR006887">
    <property type="entry name" value="P4R3-like_central_dom"/>
</dbReference>
<dbReference type="Pfam" id="PF04802">
    <property type="entry name" value="PP4R3"/>
    <property type="match status" value="1"/>
</dbReference>
<sequence length="352" mass="40115">MIPLCAIRTSLSIELLSFCVRAHCFRMKFFILKSRVLGKILKHLNPKSTLDITSGNRCLKLASLRLLRSILSVKDEFYHRHIVQNNLFAPVFEAFCANPVGDNLVSSTIIEMCDFIKTENIKSLLEYIVTKHLQQTLQAKIGSTFESMKYQSIEDVATPYVDTLTQLREKHEENIQSLRGGQIHTGVNVENGNSRLTSSMCMTRVGMSQKAIEDQRKYRERDEEESYFNDEDDDDEVNRPQLTDCSSGDNNLGSKESELQEATQFIGICATVLNEKPNQETATDTEMHSSEMHSITKFPFSDLDNINRLDQRCDNDKEVRRNEKKDLGAGNFDHGSTAVTNSMVFDQLKTQY</sequence>
<protein>
    <recommendedName>
        <fullName evidence="4">Serine/threonine-protein phosphatase 4 regulatory subunit 3-like central domain-containing protein</fullName>
    </recommendedName>
</protein>
<dbReference type="InterPro" id="IPR051137">
    <property type="entry name" value="PP4R3-like"/>
</dbReference>
<evidence type="ECO:0000313" key="5">
    <source>
        <dbReference type="EMBL" id="CAD9685092.1"/>
    </source>
</evidence>
<feature type="region of interest" description="Disordered" evidence="3">
    <location>
        <begin position="211"/>
        <end position="254"/>
    </location>
</feature>
<name>A0A7S2RZM3_9STRA</name>
<dbReference type="GO" id="GO:0005654">
    <property type="term" value="C:nucleoplasm"/>
    <property type="evidence" value="ECO:0007669"/>
    <property type="project" value="TreeGrafter"/>
</dbReference>
<feature type="compositionally biased region" description="Basic and acidic residues" evidence="3">
    <location>
        <begin position="211"/>
        <end position="221"/>
    </location>
</feature>
<accession>A0A7S2RZM3</accession>
<dbReference type="PANTHER" id="PTHR23318:SF0">
    <property type="entry name" value="SERINE_THREONINE-PROTEIN PHOSPHATASE 4 REGULATORY SUBUNIT 3"/>
    <property type="match status" value="1"/>
</dbReference>
<evidence type="ECO:0000259" key="4">
    <source>
        <dbReference type="Pfam" id="PF04802"/>
    </source>
</evidence>
<feature type="compositionally biased region" description="Acidic residues" evidence="3">
    <location>
        <begin position="222"/>
        <end position="236"/>
    </location>
</feature>
<dbReference type="EMBL" id="HBHI01020965">
    <property type="protein sequence ID" value="CAD9685092.1"/>
    <property type="molecule type" value="Transcribed_RNA"/>
</dbReference>
<dbReference type="GO" id="GO:0030289">
    <property type="term" value="C:protein phosphatase 4 complex"/>
    <property type="evidence" value="ECO:0007669"/>
    <property type="project" value="TreeGrafter"/>
</dbReference>
<dbReference type="GO" id="GO:0072542">
    <property type="term" value="F:protein phosphatase activator activity"/>
    <property type="evidence" value="ECO:0007669"/>
    <property type="project" value="TreeGrafter"/>
</dbReference>
<keyword evidence="2" id="KW-0539">Nucleus</keyword>
<feature type="domain" description="Serine/threonine-protein phosphatase 4 regulatory subunit 3-like central" evidence="4">
    <location>
        <begin position="10"/>
        <end position="150"/>
    </location>
</feature>
<dbReference type="PANTHER" id="PTHR23318">
    <property type="entry name" value="ATP SYNTHASE GAMMA-RELATED"/>
    <property type="match status" value="1"/>
</dbReference>
<dbReference type="AlphaFoldDB" id="A0A7S2RZM3"/>
<feature type="compositionally biased region" description="Polar residues" evidence="3">
    <location>
        <begin position="240"/>
        <end position="254"/>
    </location>
</feature>
<reference evidence="5" key="1">
    <citation type="submission" date="2021-01" db="EMBL/GenBank/DDBJ databases">
        <authorList>
            <person name="Corre E."/>
            <person name="Pelletier E."/>
            <person name="Niang G."/>
            <person name="Scheremetjew M."/>
            <person name="Finn R."/>
            <person name="Kale V."/>
            <person name="Holt S."/>
            <person name="Cochrane G."/>
            <person name="Meng A."/>
            <person name="Brown T."/>
            <person name="Cohen L."/>
        </authorList>
    </citation>
    <scope>NUCLEOTIDE SEQUENCE</scope>
    <source>
        <strain evidence="5">CCMP1452</strain>
    </source>
</reference>
<organism evidence="5">
    <name type="scientific">Eucampia antarctica</name>
    <dbReference type="NCBI Taxonomy" id="49252"/>
    <lineage>
        <taxon>Eukaryota</taxon>
        <taxon>Sar</taxon>
        <taxon>Stramenopiles</taxon>
        <taxon>Ochrophyta</taxon>
        <taxon>Bacillariophyta</taxon>
        <taxon>Mediophyceae</taxon>
        <taxon>Biddulphiophycidae</taxon>
        <taxon>Hemiaulales</taxon>
        <taxon>Hemiaulaceae</taxon>
        <taxon>Eucampia</taxon>
    </lineage>
</organism>